<reference evidence="2 3" key="1">
    <citation type="submission" date="2019-05" db="EMBL/GenBank/DDBJ databases">
        <title>Mikania micrantha, genome provides insights into the molecular mechanism of rapid growth.</title>
        <authorList>
            <person name="Liu B."/>
        </authorList>
    </citation>
    <scope>NUCLEOTIDE SEQUENCE [LARGE SCALE GENOMIC DNA]</scope>
    <source>
        <strain evidence="2">NLD-2019</strain>
        <tissue evidence="2">Leaf</tissue>
    </source>
</reference>
<evidence type="ECO:0000313" key="3">
    <source>
        <dbReference type="Proteomes" id="UP000326396"/>
    </source>
</evidence>
<evidence type="ECO:0000256" key="1">
    <source>
        <dbReference type="SAM" id="MobiDB-lite"/>
    </source>
</evidence>
<comment type="caution">
    <text evidence="2">The sequence shown here is derived from an EMBL/GenBank/DDBJ whole genome shotgun (WGS) entry which is preliminary data.</text>
</comment>
<evidence type="ECO:0000313" key="2">
    <source>
        <dbReference type="EMBL" id="KAD4888132.1"/>
    </source>
</evidence>
<feature type="compositionally biased region" description="Basic and acidic residues" evidence="1">
    <location>
        <begin position="30"/>
        <end position="49"/>
    </location>
</feature>
<dbReference type="EMBL" id="SZYD01000011">
    <property type="protein sequence ID" value="KAD4888132.1"/>
    <property type="molecule type" value="Genomic_DNA"/>
</dbReference>
<dbReference type="AlphaFoldDB" id="A0A5N6NGF6"/>
<gene>
    <name evidence="2" type="ORF">E3N88_20205</name>
</gene>
<sequence length="159" mass="19086">MRYKHELFRRRWKVLRDDVRPLEEGEEEEKSSGDDLRHPTGFEQARRDARSAYDRSEYWNRVHAYNDQLEVNYRYLDDQHRRMHEAWRRGEEGKRWCLTHLLLTFPQSLHMMGVSIIPCRQSTIRNGLIHKSKPHKIIRQPKIQAAVQHASLTSLNGQT</sequence>
<feature type="region of interest" description="Disordered" evidence="1">
    <location>
        <begin position="23"/>
        <end position="49"/>
    </location>
</feature>
<keyword evidence="3" id="KW-1185">Reference proteome</keyword>
<name>A0A5N6NGF6_9ASTR</name>
<organism evidence="2 3">
    <name type="scientific">Mikania micrantha</name>
    <name type="common">bitter vine</name>
    <dbReference type="NCBI Taxonomy" id="192012"/>
    <lineage>
        <taxon>Eukaryota</taxon>
        <taxon>Viridiplantae</taxon>
        <taxon>Streptophyta</taxon>
        <taxon>Embryophyta</taxon>
        <taxon>Tracheophyta</taxon>
        <taxon>Spermatophyta</taxon>
        <taxon>Magnoliopsida</taxon>
        <taxon>eudicotyledons</taxon>
        <taxon>Gunneridae</taxon>
        <taxon>Pentapetalae</taxon>
        <taxon>asterids</taxon>
        <taxon>campanulids</taxon>
        <taxon>Asterales</taxon>
        <taxon>Asteraceae</taxon>
        <taxon>Asteroideae</taxon>
        <taxon>Heliantheae alliance</taxon>
        <taxon>Eupatorieae</taxon>
        <taxon>Mikania</taxon>
    </lineage>
</organism>
<accession>A0A5N6NGF6</accession>
<proteinExistence type="predicted"/>
<dbReference type="Proteomes" id="UP000326396">
    <property type="component" value="Linkage Group LG19"/>
</dbReference>
<protein>
    <submittedName>
        <fullName evidence="2">Uncharacterized protein</fullName>
    </submittedName>
</protein>